<dbReference type="KEGG" id="rei:IE4771_CH02925"/>
<proteinExistence type="predicted"/>
<dbReference type="HOGENOM" id="CLU_2882801_0_0_5"/>
<evidence type="ECO:0000313" key="1">
    <source>
        <dbReference type="EMBL" id="AIC28020.1"/>
    </source>
</evidence>
<gene>
    <name evidence="1" type="ORF">IE4771_CH02925</name>
</gene>
<dbReference type="EMBL" id="CP006986">
    <property type="protein sequence ID" value="AIC28020.1"/>
    <property type="molecule type" value="Genomic_DNA"/>
</dbReference>
<sequence length="63" mass="7250">MRHLAEVKCGPRRKGCNRRFGMAPLRRSQSTERVAQNTLRFSGEQRMSESKDLMDEVRICAAP</sequence>
<organism evidence="1 2">
    <name type="scientific">Rhizobium etli bv. mimosae str. IE4771</name>
    <dbReference type="NCBI Taxonomy" id="1432050"/>
    <lineage>
        <taxon>Bacteria</taxon>
        <taxon>Pseudomonadati</taxon>
        <taxon>Pseudomonadota</taxon>
        <taxon>Alphaproteobacteria</taxon>
        <taxon>Hyphomicrobiales</taxon>
        <taxon>Rhizobiaceae</taxon>
        <taxon>Rhizobium/Agrobacterium group</taxon>
        <taxon>Rhizobium</taxon>
    </lineage>
</organism>
<dbReference type="AlphaFoldDB" id="A0A060I7T9"/>
<dbReference type="Proteomes" id="UP000027180">
    <property type="component" value="Chromosome"/>
</dbReference>
<accession>A0A060I7T9</accession>
<evidence type="ECO:0000313" key="2">
    <source>
        <dbReference type="Proteomes" id="UP000027180"/>
    </source>
</evidence>
<reference evidence="1 2" key="1">
    <citation type="submission" date="2013-12" db="EMBL/GenBank/DDBJ databases">
        <title>Complete genome sequence of Rhizobium etli bv. mimosae IE4771.</title>
        <authorList>
            <person name="Bustos P."/>
            <person name="Santamaria R.I."/>
            <person name="Lozano L."/>
            <person name="Ormeno-Orrillo E."/>
            <person name="Rogel M.A."/>
            <person name="Romero D."/>
            <person name="Cevallos M.A."/>
            <person name="Martinez-Romero E."/>
            <person name="Gonzalez V."/>
        </authorList>
    </citation>
    <scope>NUCLEOTIDE SEQUENCE [LARGE SCALE GENOMIC DNA]</scope>
    <source>
        <strain evidence="1 2">IE4771</strain>
    </source>
</reference>
<name>A0A060I7T9_RHIET</name>
<protein>
    <submittedName>
        <fullName evidence="1">Uncharacterized protein</fullName>
    </submittedName>
</protein>